<dbReference type="InterPro" id="IPR001173">
    <property type="entry name" value="Glyco_trans_2-like"/>
</dbReference>
<evidence type="ECO:0000313" key="3">
    <source>
        <dbReference type="Proteomes" id="UP000653674"/>
    </source>
</evidence>
<dbReference type="Gene3D" id="3.90.550.10">
    <property type="entry name" value="Spore Coat Polysaccharide Biosynthesis Protein SpsA, Chain A"/>
    <property type="match status" value="1"/>
</dbReference>
<evidence type="ECO:0000259" key="1">
    <source>
        <dbReference type="Pfam" id="PF00535"/>
    </source>
</evidence>
<dbReference type="AlphaFoldDB" id="A0A8J3PP87"/>
<dbReference type="SUPFAM" id="SSF53448">
    <property type="entry name" value="Nucleotide-diphospho-sugar transferases"/>
    <property type="match status" value="1"/>
</dbReference>
<keyword evidence="3" id="KW-1185">Reference proteome</keyword>
<dbReference type="PANTHER" id="PTHR43630">
    <property type="entry name" value="POLY-BETA-1,6-N-ACETYL-D-GLUCOSAMINE SYNTHASE"/>
    <property type="match status" value="1"/>
</dbReference>
<comment type="caution">
    <text evidence="2">The sequence shown here is derived from an EMBL/GenBank/DDBJ whole genome shotgun (WGS) entry which is preliminary data.</text>
</comment>
<sequence length="326" mass="35190">MRDEAENLPACFASLNGIVDEIHVLDTGSVDGSAELAADLGATVERWTWTGDFAAARNAAQAGWTAEWVLAIDADERLVVDQNALRALLSRTDADVLQVEIDNAHDEVAYTHQANRFYRPEITVWSGRVHEQPVGRGRPATVVSAPRTVVTLNHLGYSDATVRVAKSMRNADMAQAALDVLAAQGEAADPRAIARTLLDLGRSLVGAGRHQAAVDTFETLRGLFPATPEWLEATDFLARTVLAAGFDAACLILSEQLREAGARASYCDWLAAQALAQLGEADRAWRLLEGVSEVIDTAGRRYDPAALRELMKLVGQLRAARPALRG</sequence>
<protein>
    <recommendedName>
        <fullName evidence="1">Glycosyltransferase 2-like domain-containing protein</fullName>
    </recommendedName>
</protein>
<gene>
    <name evidence="2" type="ORF">Pfl04_45330</name>
</gene>
<evidence type="ECO:0000313" key="2">
    <source>
        <dbReference type="EMBL" id="GIG76129.1"/>
    </source>
</evidence>
<dbReference type="InterPro" id="IPR029044">
    <property type="entry name" value="Nucleotide-diphossugar_trans"/>
</dbReference>
<reference evidence="2" key="1">
    <citation type="submission" date="2021-01" db="EMBL/GenBank/DDBJ databases">
        <title>Whole genome shotgun sequence of Planosporangium flavigriseum NBRC 105377.</title>
        <authorList>
            <person name="Komaki H."/>
            <person name="Tamura T."/>
        </authorList>
    </citation>
    <scope>NUCLEOTIDE SEQUENCE</scope>
    <source>
        <strain evidence="2">NBRC 105377</strain>
    </source>
</reference>
<name>A0A8J3PP87_9ACTN</name>
<accession>A0A8J3PP87</accession>
<feature type="domain" description="Glycosyltransferase 2-like" evidence="1">
    <location>
        <begin position="3"/>
        <end position="117"/>
    </location>
</feature>
<dbReference type="Proteomes" id="UP000653674">
    <property type="component" value="Unassembled WGS sequence"/>
</dbReference>
<proteinExistence type="predicted"/>
<organism evidence="2 3">
    <name type="scientific">Planosporangium flavigriseum</name>
    <dbReference type="NCBI Taxonomy" id="373681"/>
    <lineage>
        <taxon>Bacteria</taxon>
        <taxon>Bacillati</taxon>
        <taxon>Actinomycetota</taxon>
        <taxon>Actinomycetes</taxon>
        <taxon>Micromonosporales</taxon>
        <taxon>Micromonosporaceae</taxon>
        <taxon>Planosporangium</taxon>
    </lineage>
</organism>
<dbReference type="PANTHER" id="PTHR43630:SF2">
    <property type="entry name" value="GLYCOSYLTRANSFERASE"/>
    <property type="match status" value="1"/>
</dbReference>
<dbReference type="EMBL" id="BONU01000045">
    <property type="protein sequence ID" value="GIG76129.1"/>
    <property type="molecule type" value="Genomic_DNA"/>
</dbReference>
<dbReference type="Pfam" id="PF00535">
    <property type="entry name" value="Glycos_transf_2"/>
    <property type="match status" value="1"/>
</dbReference>